<comment type="caution">
    <text evidence="4">The sequence shown here is derived from an EMBL/GenBank/DDBJ whole genome shotgun (WGS) entry which is preliminary data.</text>
</comment>
<dbReference type="AlphaFoldDB" id="A0A813U2Q4"/>
<keyword evidence="5" id="KW-1185">Reference proteome</keyword>
<protein>
    <recommendedName>
        <fullName evidence="3">Chitin-binding type-4 domain-containing protein</fullName>
    </recommendedName>
</protein>
<evidence type="ECO:0000313" key="5">
    <source>
        <dbReference type="Proteomes" id="UP000663879"/>
    </source>
</evidence>
<dbReference type="Pfam" id="PF03067">
    <property type="entry name" value="LPMO_10"/>
    <property type="match status" value="1"/>
</dbReference>
<feature type="region of interest" description="Disordered" evidence="1">
    <location>
        <begin position="338"/>
        <end position="369"/>
    </location>
</feature>
<feature type="domain" description="Chitin-binding type-4" evidence="3">
    <location>
        <begin position="18"/>
        <end position="206"/>
    </location>
</feature>
<gene>
    <name evidence="4" type="ORF">OXX778_LOCUS7308</name>
</gene>
<reference evidence="4" key="1">
    <citation type="submission" date="2021-02" db="EMBL/GenBank/DDBJ databases">
        <authorList>
            <person name="Nowell W R."/>
        </authorList>
    </citation>
    <scope>NUCLEOTIDE SEQUENCE</scope>
    <source>
        <strain evidence="4">Ploen Becks lab</strain>
    </source>
</reference>
<feature type="signal peptide" evidence="2">
    <location>
        <begin position="1"/>
        <end position="19"/>
    </location>
</feature>
<proteinExistence type="predicted"/>
<keyword evidence="2" id="KW-0732">Signal</keyword>
<feature type="chain" id="PRO_5032376125" description="Chitin-binding type-4 domain-containing protein" evidence="2">
    <location>
        <begin position="20"/>
        <end position="369"/>
    </location>
</feature>
<evidence type="ECO:0000313" key="4">
    <source>
        <dbReference type="EMBL" id="CAF0817909.1"/>
    </source>
</evidence>
<evidence type="ECO:0000259" key="3">
    <source>
        <dbReference type="Pfam" id="PF03067"/>
    </source>
</evidence>
<name>A0A813U2Q4_9BILA</name>
<feature type="compositionally biased region" description="Pro residues" evidence="1">
    <location>
        <begin position="350"/>
        <end position="360"/>
    </location>
</feature>
<dbReference type="EMBL" id="CAJNOC010000925">
    <property type="protein sequence ID" value="CAF0817909.1"/>
    <property type="molecule type" value="Genomic_DNA"/>
</dbReference>
<dbReference type="OrthoDB" id="64893at2759"/>
<sequence>MKFLLSLIFVKFISVYSHGRLLDPPARSSAWREDSSKFPIYFFDNQMFCGGFNSYAILNKGRCGICGEDYNGEKQFEKGGKYYRGLAVRTYSQGQVIDVTVQITSNHKGFFEFRICNIDNSKTDASQSCLNQNLLRDNFARTRIPVQPGLTGLINTKIKLPDNLACENCVFQWKYHTANFWNIDPITKKGCVGCGIQEVFMGCADVKIISSKDTRFNELKKTTKKTIILELSTQTVIPPNWPSEAPTWPWQRTTKSQQTTLRLKNKNQFSKPQRRPLLQQSNIIDIQDIQPELFEIPVYLNEKDQAKLKSRISEELGDRKLDDEEIKEALTVIPKDWPSEAPTWASSPTAVPPNWPPQAPTWPWQATKK</sequence>
<accession>A0A813U2Q4</accession>
<dbReference type="InterPro" id="IPR004302">
    <property type="entry name" value="Cellulose/chitin-bd_N"/>
</dbReference>
<evidence type="ECO:0000256" key="2">
    <source>
        <dbReference type="SAM" id="SignalP"/>
    </source>
</evidence>
<dbReference type="Proteomes" id="UP000663879">
    <property type="component" value="Unassembled WGS sequence"/>
</dbReference>
<organism evidence="4 5">
    <name type="scientific">Brachionus calyciflorus</name>
    <dbReference type="NCBI Taxonomy" id="104777"/>
    <lineage>
        <taxon>Eukaryota</taxon>
        <taxon>Metazoa</taxon>
        <taxon>Spiralia</taxon>
        <taxon>Gnathifera</taxon>
        <taxon>Rotifera</taxon>
        <taxon>Eurotatoria</taxon>
        <taxon>Monogononta</taxon>
        <taxon>Pseudotrocha</taxon>
        <taxon>Ploima</taxon>
        <taxon>Brachionidae</taxon>
        <taxon>Brachionus</taxon>
    </lineage>
</organism>
<evidence type="ECO:0000256" key="1">
    <source>
        <dbReference type="SAM" id="MobiDB-lite"/>
    </source>
</evidence>